<comment type="subcellular location">
    <subcellularLocation>
        <location evidence="1">Endomembrane system</location>
        <topology evidence="1">Multi-pass membrane protein</topology>
    </subcellularLocation>
</comment>
<evidence type="ECO:0000259" key="7">
    <source>
        <dbReference type="PROSITE" id="PS50850"/>
    </source>
</evidence>
<evidence type="ECO:0000313" key="9">
    <source>
        <dbReference type="Proteomes" id="UP001501844"/>
    </source>
</evidence>
<feature type="transmembrane region" description="Helical" evidence="6">
    <location>
        <begin position="129"/>
        <end position="151"/>
    </location>
</feature>
<dbReference type="SUPFAM" id="SSF103473">
    <property type="entry name" value="MFS general substrate transporter"/>
    <property type="match status" value="1"/>
</dbReference>
<dbReference type="PANTHER" id="PTHR23519:SF1">
    <property type="entry name" value="AUTOPHAGY-RELATED PROTEIN 22"/>
    <property type="match status" value="1"/>
</dbReference>
<evidence type="ECO:0000256" key="5">
    <source>
        <dbReference type="ARBA" id="ARBA00023136"/>
    </source>
</evidence>
<feature type="transmembrane region" description="Helical" evidence="6">
    <location>
        <begin position="348"/>
        <end position="365"/>
    </location>
</feature>
<feature type="transmembrane region" description="Helical" evidence="6">
    <location>
        <begin position="415"/>
        <end position="433"/>
    </location>
</feature>
<feature type="transmembrane region" description="Helical" evidence="6">
    <location>
        <begin position="171"/>
        <end position="189"/>
    </location>
</feature>
<reference evidence="9" key="1">
    <citation type="journal article" date="2019" name="Int. J. Syst. Evol. Microbiol.">
        <title>The Global Catalogue of Microorganisms (GCM) 10K type strain sequencing project: providing services to taxonomists for standard genome sequencing and annotation.</title>
        <authorList>
            <consortium name="The Broad Institute Genomics Platform"/>
            <consortium name="The Broad Institute Genome Sequencing Center for Infectious Disease"/>
            <person name="Wu L."/>
            <person name="Ma J."/>
        </authorList>
    </citation>
    <scope>NUCLEOTIDE SEQUENCE [LARGE SCALE GENOMIC DNA]</scope>
    <source>
        <strain evidence="9">JCM 17917</strain>
    </source>
</reference>
<dbReference type="Gene3D" id="1.20.1250.20">
    <property type="entry name" value="MFS general substrate transporter like domains"/>
    <property type="match status" value="1"/>
</dbReference>
<dbReference type="InterPro" id="IPR024671">
    <property type="entry name" value="Atg22-like"/>
</dbReference>
<dbReference type="EMBL" id="BAABGX010000001">
    <property type="protein sequence ID" value="GAA4299684.1"/>
    <property type="molecule type" value="Genomic_DNA"/>
</dbReference>
<feature type="transmembrane region" description="Helical" evidence="6">
    <location>
        <begin position="204"/>
        <end position="224"/>
    </location>
</feature>
<feature type="transmembrane region" description="Helical" evidence="6">
    <location>
        <begin position="294"/>
        <end position="315"/>
    </location>
</feature>
<feature type="transmembrane region" description="Helical" evidence="6">
    <location>
        <begin position="261"/>
        <end position="282"/>
    </location>
</feature>
<dbReference type="InterPro" id="IPR050495">
    <property type="entry name" value="ATG22/LtaA_families"/>
</dbReference>
<feature type="transmembrane region" description="Helical" evidence="6">
    <location>
        <begin position="30"/>
        <end position="51"/>
    </location>
</feature>
<proteinExistence type="predicted"/>
<dbReference type="PROSITE" id="PS50850">
    <property type="entry name" value="MFS"/>
    <property type="match status" value="1"/>
</dbReference>
<dbReference type="PANTHER" id="PTHR23519">
    <property type="entry name" value="AUTOPHAGY-RELATED PROTEIN 22"/>
    <property type="match status" value="1"/>
</dbReference>
<gene>
    <name evidence="8" type="ORF">GCM10023183_09210</name>
</gene>
<keyword evidence="3 6" id="KW-0812">Transmembrane</keyword>
<evidence type="ECO:0000256" key="3">
    <source>
        <dbReference type="ARBA" id="ARBA00022692"/>
    </source>
</evidence>
<feature type="domain" description="Major facilitator superfamily (MFS) profile" evidence="7">
    <location>
        <begin position="257"/>
        <end position="450"/>
    </location>
</feature>
<protein>
    <submittedName>
        <fullName evidence="8">MFS transporter</fullName>
    </submittedName>
</protein>
<evidence type="ECO:0000313" key="8">
    <source>
        <dbReference type="EMBL" id="GAA4299684.1"/>
    </source>
</evidence>
<keyword evidence="5 6" id="KW-0472">Membrane</keyword>
<sequence length="450" mass="49979">MRLVSAGFYSMEKLVKNDPKITRAWCFYDWANSVYSLVITTAIFPIYYVALTKKETGDQVSFFGWDISASVLYSYALTGAFLIIAFLSPLLTALADSGGNKKSFMRFFCYMGSLACMGLFFFTEQTFSLSVLLFMIAAIGYSGSIVFYNAYLPEIATEDQFDRLSAKGFSLGYIGSMILLIISLVLVMYKEMFGFTDGNLPARISFLLTGLWWFGFAQYSFAYLPHNPYQKETKGNFLLNGFRELGIVVRQLKHLPMLKRFLLAFFFYNMGVQTVMYVASLFGSKELGLPSEDLITVLLIIQAVAIGGAYFFAWLSGRIGNIKAIAITVIVWVGITIGAYFITTGTQYYVLAFVVGAVMGGIQALSRSTYSKLLPETTDHASYFSFYDICDKVGLALGSLAFGVTQQIFGSMRNSILTLLIFFVIGLIILLTIKSKKLSGAEDKPVPILA</sequence>
<keyword evidence="9" id="KW-1185">Reference proteome</keyword>
<feature type="transmembrane region" description="Helical" evidence="6">
    <location>
        <begin position="71"/>
        <end position="95"/>
    </location>
</feature>
<evidence type="ECO:0000256" key="4">
    <source>
        <dbReference type="ARBA" id="ARBA00022989"/>
    </source>
</evidence>
<accession>A0ABP8FBN9</accession>
<evidence type="ECO:0000256" key="6">
    <source>
        <dbReference type="SAM" id="Phobius"/>
    </source>
</evidence>
<dbReference type="InterPro" id="IPR020846">
    <property type="entry name" value="MFS_dom"/>
</dbReference>
<dbReference type="Proteomes" id="UP001501844">
    <property type="component" value="Unassembled WGS sequence"/>
</dbReference>
<keyword evidence="2" id="KW-0813">Transport</keyword>
<organism evidence="8 9">
    <name type="scientific">Nibribacter koreensis</name>
    <dbReference type="NCBI Taxonomy" id="1084519"/>
    <lineage>
        <taxon>Bacteria</taxon>
        <taxon>Pseudomonadati</taxon>
        <taxon>Bacteroidota</taxon>
        <taxon>Cytophagia</taxon>
        <taxon>Cytophagales</taxon>
        <taxon>Hymenobacteraceae</taxon>
        <taxon>Nibribacter</taxon>
    </lineage>
</organism>
<evidence type="ECO:0000256" key="1">
    <source>
        <dbReference type="ARBA" id="ARBA00004127"/>
    </source>
</evidence>
<comment type="caution">
    <text evidence="8">The sequence shown here is derived from an EMBL/GenBank/DDBJ whole genome shotgun (WGS) entry which is preliminary data.</text>
</comment>
<dbReference type="InterPro" id="IPR036259">
    <property type="entry name" value="MFS_trans_sf"/>
</dbReference>
<name>A0ABP8FBN9_9BACT</name>
<feature type="transmembrane region" description="Helical" evidence="6">
    <location>
        <begin position="107"/>
        <end position="123"/>
    </location>
</feature>
<feature type="transmembrane region" description="Helical" evidence="6">
    <location>
        <begin position="322"/>
        <end position="342"/>
    </location>
</feature>
<keyword evidence="4 6" id="KW-1133">Transmembrane helix</keyword>
<dbReference type="Pfam" id="PF11700">
    <property type="entry name" value="ATG22"/>
    <property type="match status" value="1"/>
</dbReference>
<evidence type="ECO:0000256" key="2">
    <source>
        <dbReference type="ARBA" id="ARBA00022448"/>
    </source>
</evidence>